<keyword evidence="5 10" id="KW-0862">Zinc</keyword>
<feature type="binding site" evidence="10">
    <location>
        <position position="212"/>
    </location>
    <ligand>
        <name>Zn(2+)</name>
        <dbReference type="ChEBI" id="CHEBI:29105"/>
    </ligand>
</feature>
<evidence type="ECO:0000256" key="4">
    <source>
        <dbReference type="ARBA" id="ARBA00022741"/>
    </source>
</evidence>
<keyword evidence="3 10" id="KW-0479">Metal-binding</keyword>
<evidence type="ECO:0000256" key="1">
    <source>
        <dbReference type="ARBA" id="ARBA00011245"/>
    </source>
</evidence>
<evidence type="ECO:0000256" key="7">
    <source>
        <dbReference type="ARBA" id="ARBA00022917"/>
    </source>
</evidence>
<dbReference type="PANTHER" id="PTHR10890:SF3">
    <property type="entry name" value="CYSTEINE--TRNA LIGASE, CYTOPLASMIC"/>
    <property type="match status" value="1"/>
</dbReference>
<evidence type="ECO:0000256" key="9">
    <source>
        <dbReference type="ARBA" id="ARBA00047398"/>
    </source>
</evidence>
<comment type="subunit">
    <text evidence="1 10">Monomer.</text>
</comment>
<dbReference type="InterPro" id="IPR015803">
    <property type="entry name" value="Cys-tRNA-ligase"/>
</dbReference>
<comment type="subcellular location">
    <subcellularLocation>
        <location evidence="10">Cytoplasm</location>
    </subcellularLocation>
</comment>
<dbReference type="RefSeq" id="WP_036450021.1">
    <property type="nucleotide sequence ID" value="NZ_CP103423.1"/>
</dbReference>
<accession>A0ABY5TTS8</accession>
<keyword evidence="4 10" id="KW-0547">Nucleotide-binding</keyword>
<dbReference type="PANTHER" id="PTHR10890">
    <property type="entry name" value="CYSTEINYL-TRNA SYNTHETASE"/>
    <property type="match status" value="1"/>
</dbReference>
<comment type="catalytic activity">
    <reaction evidence="9 10">
        <text>tRNA(Cys) + L-cysteine + ATP = L-cysteinyl-tRNA(Cys) + AMP + diphosphate</text>
        <dbReference type="Rhea" id="RHEA:17773"/>
        <dbReference type="Rhea" id="RHEA-COMP:9661"/>
        <dbReference type="Rhea" id="RHEA-COMP:9679"/>
        <dbReference type="ChEBI" id="CHEBI:30616"/>
        <dbReference type="ChEBI" id="CHEBI:33019"/>
        <dbReference type="ChEBI" id="CHEBI:35235"/>
        <dbReference type="ChEBI" id="CHEBI:78442"/>
        <dbReference type="ChEBI" id="CHEBI:78517"/>
        <dbReference type="ChEBI" id="CHEBI:456215"/>
        <dbReference type="EC" id="6.1.1.16"/>
    </reaction>
</comment>
<dbReference type="SUPFAM" id="SSF52374">
    <property type="entry name" value="Nucleotidylyl transferase"/>
    <property type="match status" value="1"/>
</dbReference>
<dbReference type="InterPro" id="IPR024909">
    <property type="entry name" value="Cys-tRNA/MSH_ligase"/>
</dbReference>
<evidence type="ECO:0000256" key="6">
    <source>
        <dbReference type="ARBA" id="ARBA00022840"/>
    </source>
</evidence>
<dbReference type="SUPFAM" id="SSF47323">
    <property type="entry name" value="Anticodon-binding domain of a subclass of class I aminoacyl-tRNA synthetases"/>
    <property type="match status" value="1"/>
</dbReference>
<evidence type="ECO:0000256" key="3">
    <source>
        <dbReference type="ARBA" id="ARBA00022723"/>
    </source>
</evidence>
<keyword evidence="6 10" id="KW-0067">ATP-binding</keyword>
<sequence length="403" mass="47908">MIKETLYLCGPTVYNHVHIGNMRSLMYFDILNRVKLFNGIEVNYLHNITDIDDKIINKAIEENKTEKEISEFYYQEYIKLFSLYNINFPTKIIKVTEKIDWIINYIQELLDKKIAYKKNNNVFFDVTKNPKYGEISNRKLEDMKNEEVNEYDKKNIQDFALWKETNLGIKFETPFGKGRPGWHTECAAMIYYYFDKKTIDIHAGGIDLIFPHHENENAQHFSLTNSKITKKWIHSGFLNKDGTKMSKSIGNILLAKDFITKFHPDTFRQIILTTNITYPIDLTNDIIKTNEDKIKQLRKINFLLHTKQTNIEKEINQIKIKELIKLILDKKNSAFNKELNTLLKEKDYANLIEVHKILGFSFVNEKIEKEDLNMYYQWQKYRENKDFQKADELRQILVQKGLI</sequence>
<dbReference type="GO" id="GO:0004817">
    <property type="term" value="F:cysteine-tRNA ligase activity"/>
    <property type="evidence" value="ECO:0007669"/>
    <property type="project" value="UniProtKB-EC"/>
</dbReference>
<keyword evidence="10" id="KW-0963">Cytoplasm</keyword>
<feature type="short sequence motif" description="'KMSKS' region" evidence="10">
    <location>
        <begin position="244"/>
        <end position="248"/>
    </location>
</feature>
<feature type="binding site" evidence="10">
    <location>
        <position position="186"/>
    </location>
    <ligand>
        <name>Zn(2+)</name>
        <dbReference type="ChEBI" id="CHEBI:29105"/>
    </ligand>
</feature>
<evidence type="ECO:0000256" key="5">
    <source>
        <dbReference type="ARBA" id="ARBA00022833"/>
    </source>
</evidence>
<dbReference type="EMBL" id="CP103423">
    <property type="protein sequence ID" value="UWD34072.1"/>
    <property type="molecule type" value="Genomic_DNA"/>
</dbReference>
<dbReference type="EC" id="6.1.1.16" evidence="10"/>
<gene>
    <name evidence="10 12" type="primary">cysS</name>
    <name evidence="12" type="ORF">NX772_03120</name>
</gene>
<comment type="similarity">
    <text evidence="10">Belongs to the class-I aminoacyl-tRNA synthetase family.</text>
</comment>
<dbReference type="PRINTS" id="PR00983">
    <property type="entry name" value="TRNASYNTHCYS"/>
</dbReference>
<dbReference type="Pfam" id="PF01406">
    <property type="entry name" value="tRNA-synt_1e"/>
    <property type="match status" value="1"/>
</dbReference>
<comment type="cofactor">
    <cofactor evidence="10">
        <name>Zn(2+)</name>
        <dbReference type="ChEBI" id="CHEBI:29105"/>
    </cofactor>
    <text evidence="10">Binds 1 zinc ion per subunit.</text>
</comment>
<reference evidence="12" key="1">
    <citation type="submission" date="2022-08" db="EMBL/GenBank/DDBJ databases">
        <title>Complete genome sequence of Mycoplasma molare type strain H 542.</title>
        <authorList>
            <person name="Spergser J."/>
        </authorList>
    </citation>
    <scope>NUCLEOTIDE SEQUENCE</scope>
    <source>
        <strain evidence="12">H 542</strain>
    </source>
</reference>
<keyword evidence="13" id="KW-1185">Reference proteome</keyword>
<dbReference type="Gene3D" id="3.40.50.620">
    <property type="entry name" value="HUPs"/>
    <property type="match status" value="1"/>
</dbReference>
<proteinExistence type="inferred from homology"/>
<feature type="binding site" evidence="10">
    <location>
        <position position="9"/>
    </location>
    <ligand>
        <name>Zn(2+)</name>
        <dbReference type="ChEBI" id="CHEBI:29105"/>
    </ligand>
</feature>
<evidence type="ECO:0000313" key="12">
    <source>
        <dbReference type="EMBL" id="UWD34072.1"/>
    </source>
</evidence>
<keyword evidence="7 10" id="KW-0648">Protein biosynthesis</keyword>
<evidence type="ECO:0000256" key="10">
    <source>
        <dbReference type="HAMAP-Rule" id="MF_00041"/>
    </source>
</evidence>
<dbReference type="NCBIfam" id="TIGR00435">
    <property type="entry name" value="cysS"/>
    <property type="match status" value="1"/>
</dbReference>
<feature type="binding site" evidence="10">
    <location>
        <position position="247"/>
    </location>
    <ligand>
        <name>ATP</name>
        <dbReference type="ChEBI" id="CHEBI:30616"/>
    </ligand>
</feature>
<evidence type="ECO:0000256" key="8">
    <source>
        <dbReference type="ARBA" id="ARBA00023146"/>
    </source>
</evidence>
<name>A0ABY5TTS8_9BACT</name>
<dbReference type="InterPro" id="IPR014729">
    <property type="entry name" value="Rossmann-like_a/b/a_fold"/>
</dbReference>
<keyword evidence="8 10" id="KW-0030">Aminoacyl-tRNA synthetase</keyword>
<feature type="binding site" evidence="10">
    <location>
        <position position="216"/>
    </location>
    <ligand>
        <name>Zn(2+)</name>
        <dbReference type="ChEBI" id="CHEBI:29105"/>
    </ligand>
</feature>
<feature type="domain" description="tRNA synthetases class I catalytic" evidence="11">
    <location>
        <begin position="5"/>
        <end position="289"/>
    </location>
</feature>
<evidence type="ECO:0000259" key="11">
    <source>
        <dbReference type="Pfam" id="PF01406"/>
    </source>
</evidence>
<organism evidence="12 13">
    <name type="scientific">Mesomycoplasma molare</name>
    <dbReference type="NCBI Taxonomy" id="171288"/>
    <lineage>
        <taxon>Bacteria</taxon>
        <taxon>Bacillati</taxon>
        <taxon>Mycoplasmatota</taxon>
        <taxon>Mycoplasmoidales</taxon>
        <taxon>Metamycoplasmataceae</taxon>
        <taxon>Mesomycoplasma</taxon>
    </lineage>
</organism>
<keyword evidence="2 10" id="KW-0436">Ligase</keyword>
<dbReference type="Proteomes" id="UP001058364">
    <property type="component" value="Chromosome"/>
</dbReference>
<dbReference type="InterPro" id="IPR009080">
    <property type="entry name" value="tRNAsynth_Ia_anticodon-bd"/>
</dbReference>
<evidence type="ECO:0000313" key="13">
    <source>
        <dbReference type="Proteomes" id="UP001058364"/>
    </source>
</evidence>
<dbReference type="HAMAP" id="MF_00041">
    <property type="entry name" value="Cys_tRNA_synth"/>
    <property type="match status" value="1"/>
</dbReference>
<evidence type="ECO:0000256" key="2">
    <source>
        <dbReference type="ARBA" id="ARBA00022598"/>
    </source>
</evidence>
<protein>
    <recommendedName>
        <fullName evidence="10">Cysteine--tRNA ligase</fullName>
        <ecNumber evidence="10">6.1.1.16</ecNumber>
    </recommendedName>
    <alternativeName>
        <fullName evidence="10">Cysteinyl-tRNA synthetase</fullName>
        <shortName evidence="10">CysRS</shortName>
    </alternativeName>
</protein>
<feature type="short sequence motif" description="'HIGH' region" evidence="10">
    <location>
        <begin position="11"/>
        <end position="21"/>
    </location>
</feature>
<dbReference type="InterPro" id="IPR032678">
    <property type="entry name" value="tRNA-synt_1_cat_dom"/>
</dbReference>